<comment type="caution">
    <text evidence="2">The sequence shown here is derived from an EMBL/GenBank/DDBJ whole genome shotgun (WGS) entry which is preliminary data.</text>
</comment>
<reference evidence="2" key="1">
    <citation type="submission" date="2021-03" db="EMBL/GenBank/DDBJ databases">
        <title>Draft genome sequence of rust myrtle Austropuccinia psidii MF-1, a brazilian biotype.</title>
        <authorList>
            <person name="Quecine M.C."/>
            <person name="Pachon D.M.R."/>
            <person name="Bonatelli M.L."/>
            <person name="Correr F.H."/>
            <person name="Franceschini L.M."/>
            <person name="Leite T.F."/>
            <person name="Margarido G.R.A."/>
            <person name="Almeida C.A."/>
            <person name="Ferrarezi J.A."/>
            <person name="Labate C.A."/>
        </authorList>
    </citation>
    <scope>NUCLEOTIDE SEQUENCE</scope>
    <source>
        <strain evidence="2">MF-1</strain>
    </source>
</reference>
<organism evidence="2 3">
    <name type="scientific">Austropuccinia psidii MF-1</name>
    <dbReference type="NCBI Taxonomy" id="1389203"/>
    <lineage>
        <taxon>Eukaryota</taxon>
        <taxon>Fungi</taxon>
        <taxon>Dikarya</taxon>
        <taxon>Basidiomycota</taxon>
        <taxon>Pucciniomycotina</taxon>
        <taxon>Pucciniomycetes</taxon>
        <taxon>Pucciniales</taxon>
        <taxon>Sphaerophragmiaceae</taxon>
        <taxon>Austropuccinia</taxon>
    </lineage>
</organism>
<accession>A0A9Q3DS10</accession>
<proteinExistence type="predicted"/>
<keyword evidence="3" id="KW-1185">Reference proteome</keyword>
<evidence type="ECO:0000313" key="2">
    <source>
        <dbReference type="EMBL" id="MBW0508229.1"/>
    </source>
</evidence>
<feature type="region of interest" description="Disordered" evidence="1">
    <location>
        <begin position="94"/>
        <end position="113"/>
    </location>
</feature>
<dbReference type="AlphaFoldDB" id="A0A9Q3DS10"/>
<gene>
    <name evidence="2" type="ORF">O181_047944</name>
</gene>
<dbReference type="EMBL" id="AVOT02020205">
    <property type="protein sequence ID" value="MBW0508229.1"/>
    <property type="molecule type" value="Genomic_DNA"/>
</dbReference>
<sequence>MGQPKLTLCHALCAVSRVSSAFAPQQQLVLVMLANKHTRNSHFLSNPSDHKARGVPDQDSFVVNDDESIPKCELMPGPQTGRWEQFWTISPVPSSINFSTPPPRPPSNGHFTP</sequence>
<feature type="region of interest" description="Disordered" evidence="1">
    <location>
        <begin position="42"/>
        <end position="77"/>
    </location>
</feature>
<evidence type="ECO:0000313" key="3">
    <source>
        <dbReference type="Proteomes" id="UP000765509"/>
    </source>
</evidence>
<protein>
    <submittedName>
        <fullName evidence="2">Uncharacterized protein</fullName>
    </submittedName>
</protein>
<evidence type="ECO:0000256" key="1">
    <source>
        <dbReference type="SAM" id="MobiDB-lite"/>
    </source>
</evidence>
<dbReference type="Proteomes" id="UP000765509">
    <property type="component" value="Unassembled WGS sequence"/>
</dbReference>
<name>A0A9Q3DS10_9BASI</name>